<gene>
    <name evidence="3" type="ORF">PGRAT_16350</name>
</gene>
<protein>
    <submittedName>
        <fullName evidence="3">Uncharacterized protein</fullName>
    </submittedName>
</protein>
<evidence type="ECO:0000256" key="1">
    <source>
        <dbReference type="SAM" id="MobiDB-lite"/>
    </source>
</evidence>
<dbReference type="AlphaFoldDB" id="A0A089M9I7"/>
<keyword evidence="2" id="KW-0472">Membrane</keyword>
<dbReference type="KEGG" id="pgm:PGRAT_16350"/>
<keyword evidence="2" id="KW-1133">Transmembrane helix</keyword>
<feature type="compositionally biased region" description="Acidic residues" evidence="1">
    <location>
        <begin position="137"/>
        <end position="147"/>
    </location>
</feature>
<accession>A0A089M9I7</accession>
<proteinExistence type="predicted"/>
<keyword evidence="4" id="KW-1185">Reference proteome</keyword>
<dbReference type="HOGENOM" id="CLU_762547_0_0_9"/>
<evidence type="ECO:0000256" key="2">
    <source>
        <dbReference type="SAM" id="Phobius"/>
    </source>
</evidence>
<reference evidence="3 4" key="1">
    <citation type="submission" date="2014-08" db="EMBL/GenBank/DDBJ databases">
        <title>Comparative genomics of the Paenibacillus odorifer group.</title>
        <authorList>
            <person name="den Bakker H.C."/>
            <person name="Tsai Y.-C."/>
            <person name="Martin N."/>
            <person name="Korlach J."/>
            <person name="Wiedmann M."/>
        </authorList>
    </citation>
    <scope>NUCLEOTIDE SEQUENCE [LARGE SCALE GENOMIC DNA]</scope>
    <source>
        <strain evidence="3 4">DSM 15220</strain>
    </source>
</reference>
<dbReference type="Proteomes" id="UP000029500">
    <property type="component" value="Chromosome"/>
</dbReference>
<feature type="region of interest" description="Disordered" evidence="1">
    <location>
        <begin position="135"/>
        <end position="156"/>
    </location>
</feature>
<sequence>MKYKVKVRSGKSFRHMCRRVKRCPRKRITPPDIGLLFGGTLSAEITGGLNQALDSSIQQLVQEDAATAAQIEANAETVDDLDIDATGIGPEEMQLLSQVPGLLLQMAPPPFTTINIGNGAAPPQVVSPQPFNFLVVNDDDDDDDDDVPPPPPAAPPEIVTQRLILAEFQIPQFKLGFISLAKPIKIPAQSKTFTIPAIRKTLSIPGVSASVGNRFGRISLSIPGISKTFSIGPYRKKVTIGPINKTIPTTIPSLEIADSTQVLYVDLKYPAISGAKDVKAIVNACFQEAKDAAVQQLLIYVAFAASSGGASLVIAFQQAFQAFQQTFTDCLKDKIENLSIDIAGPGLDTKNMGPFKPFYLYFK</sequence>
<keyword evidence="2" id="KW-0812">Transmembrane</keyword>
<dbReference type="EMBL" id="CP009287">
    <property type="protein sequence ID" value="AIQ69020.1"/>
    <property type="molecule type" value="Genomic_DNA"/>
</dbReference>
<evidence type="ECO:0000313" key="4">
    <source>
        <dbReference type="Proteomes" id="UP000029500"/>
    </source>
</evidence>
<evidence type="ECO:0000313" key="3">
    <source>
        <dbReference type="EMBL" id="AIQ69020.1"/>
    </source>
</evidence>
<dbReference type="RefSeq" id="WP_025704626.1">
    <property type="nucleotide sequence ID" value="NZ_CP009287.1"/>
</dbReference>
<name>A0A089M9I7_9BACL</name>
<feature type="transmembrane region" description="Helical" evidence="2">
    <location>
        <begin position="297"/>
        <end position="316"/>
    </location>
</feature>
<organism evidence="3 4">
    <name type="scientific">Paenibacillus graminis</name>
    <dbReference type="NCBI Taxonomy" id="189425"/>
    <lineage>
        <taxon>Bacteria</taxon>
        <taxon>Bacillati</taxon>
        <taxon>Bacillota</taxon>
        <taxon>Bacilli</taxon>
        <taxon>Bacillales</taxon>
        <taxon>Paenibacillaceae</taxon>
        <taxon>Paenibacillus</taxon>
    </lineage>
</organism>